<comment type="caution">
    <text evidence="1">The sequence shown here is derived from an EMBL/GenBank/DDBJ whole genome shotgun (WGS) entry which is preliminary data.</text>
</comment>
<dbReference type="RefSeq" id="WP_390302552.1">
    <property type="nucleotide sequence ID" value="NZ_JBHRRZ010000003.1"/>
</dbReference>
<keyword evidence="2" id="KW-1185">Reference proteome</keyword>
<evidence type="ECO:0000313" key="2">
    <source>
        <dbReference type="Proteomes" id="UP001595387"/>
    </source>
</evidence>
<name>A0ABV7A2L2_9BACI</name>
<organism evidence="1 2">
    <name type="scientific">Virgibacillus sediminis</name>
    <dbReference type="NCBI Taxonomy" id="202260"/>
    <lineage>
        <taxon>Bacteria</taxon>
        <taxon>Bacillati</taxon>
        <taxon>Bacillota</taxon>
        <taxon>Bacilli</taxon>
        <taxon>Bacillales</taxon>
        <taxon>Bacillaceae</taxon>
        <taxon>Virgibacillus</taxon>
    </lineage>
</organism>
<accession>A0ABV7A2L2</accession>
<proteinExistence type="predicted"/>
<sequence>MQEEQSIIPNKEGSLLPQRLQVQEKKFRVMDGSGVKRPAVRHD</sequence>
<gene>
    <name evidence="1" type="ORF">ACFODW_02660</name>
</gene>
<dbReference type="EMBL" id="JBHRRZ010000003">
    <property type="protein sequence ID" value="MFC2947267.1"/>
    <property type="molecule type" value="Genomic_DNA"/>
</dbReference>
<dbReference type="Proteomes" id="UP001595387">
    <property type="component" value="Unassembled WGS sequence"/>
</dbReference>
<reference evidence="2" key="1">
    <citation type="journal article" date="2019" name="Int. J. Syst. Evol. Microbiol.">
        <title>The Global Catalogue of Microorganisms (GCM) 10K type strain sequencing project: providing services to taxonomists for standard genome sequencing and annotation.</title>
        <authorList>
            <consortium name="The Broad Institute Genomics Platform"/>
            <consortium name="The Broad Institute Genome Sequencing Center for Infectious Disease"/>
            <person name="Wu L."/>
            <person name="Ma J."/>
        </authorList>
    </citation>
    <scope>NUCLEOTIDE SEQUENCE [LARGE SCALE GENOMIC DNA]</scope>
    <source>
        <strain evidence="2">KCTC 13193</strain>
    </source>
</reference>
<protein>
    <submittedName>
        <fullName evidence="1">Uncharacterized protein</fullName>
    </submittedName>
</protein>
<evidence type="ECO:0000313" key="1">
    <source>
        <dbReference type="EMBL" id="MFC2947267.1"/>
    </source>
</evidence>